<evidence type="ECO:0000259" key="2">
    <source>
        <dbReference type="Pfam" id="PF09851"/>
    </source>
</evidence>
<reference evidence="3 4" key="1">
    <citation type="journal article" date="2005" name="Genome Res.">
        <title>Living with two extremes: conclusions from the genome sequence of Natronomonas pharaonis.</title>
        <authorList>
            <person name="Falb M."/>
            <person name="Pfeiffer F."/>
            <person name="Palm P."/>
            <person name="Rodewald K."/>
            <person name="Hickmann V."/>
            <person name="Tittor J."/>
            <person name="Oesterhelt D."/>
        </authorList>
    </citation>
    <scope>NUCLEOTIDE SEQUENCE [LARGE SCALE GENOMIC DNA]</scope>
    <source>
        <strain evidence="4">ATCC 35678 / DSM 2160 / CIP 103997 / JCM 8858 / NBRC 14720 / NCIMB 2260 / Gabara</strain>
    </source>
</reference>
<keyword evidence="1" id="KW-0472">Membrane</keyword>
<feature type="transmembrane region" description="Helical" evidence="1">
    <location>
        <begin position="50"/>
        <end position="73"/>
    </location>
</feature>
<proteinExistence type="predicted"/>
<dbReference type="EnsemblBacteria" id="CAI48437">
    <property type="protein sequence ID" value="CAI48437"/>
    <property type="gene ID" value="NP_0692A"/>
</dbReference>
<dbReference type="KEGG" id="nph:NP_0692A"/>
<gene>
    <name evidence="3" type="ordered locus">NP_0692A</name>
</gene>
<dbReference type="RefSeq" id="WP_011322073.1">
    <property type="nucleotide sequence ID" value="NC_007426.1"/>
</dbReference>
<evidence type="ECO:0000313" key="3">
    <source>
        <dbReference type="EMBL" id="CAI48437.1"/>
    </source>
</evidence>
<name>A0A1U7EU23_NATPD</name>
<keyword evidence="4" id="KW-1185">Reference proteome</keyword>
<dbReference type="STRING" id="348780.NP_0692A"/>
<dbReference type="EMBL" id="CR936257">
    <property type="protein sequence ID" value="CAI48437.1"/>
    <property type="molecule type" value="Genomic_DNA"/>
</dbReference>
<dbReference type="HOGENOM" id="CLU_155662_0_0_2"/>
<feature type="transmembrane region" description="Helical" evidence="1">
    <location>
        <begin position="7"/>
        <end position="30"/>
    </location>
</feature>
<dbReference type="Proteomes" id="UP000002698">
    <property type="component" value="Chromosome"/>
</dbReference>
<dbReference type="eggNOG" id="arCOG03909">
    <property type="taxonomic scope" value="Archaea"/>
</dbReference>
<keyword evidence="1" id="KW-0812">Transmembrane</keyword>
<dbReference type="GeneID" id="3700932"/>
<organism evidence="3 4">
    <name type="scientific">Natronomonas pharaonis (strain ATCC 35678 / DSM 2160 / CIP 103997 / JCM 8858 / NBRC 14720 / NCIMB 2260 / Gabara)</name>
    <name type="common">Halobacterium pharaonis</name>
    <dbReference type="NCBI Taxonomy" id="348780"/>
    <lineage>
        <taxon>Archaea</taxon>
        <taxon>Methanobacteriati</taxon>
        <taxon>Methanobacteriota</taxon>
        <taxon>Stenosarchaea group</taxon>
        <taxon>Halobacteria</taxon>
        <taxon>Halobacteriales</taxon>
        <taxon>Natronomonadaceae</taxon>
        <taxon>Natronomonas</taxon>
    </lineage>
</organism>
<protein>
    <submittedName>
        <fullName evidence="3">DUF2078 family protein</fullName>
    </submittedName>
</protein>
<accession>A0A1U7EU23</accession>
<sequence>MATNDTLLRAVLVVIVAVLAVPLVMMTVAMPMAGVMHGGMWGNGTGMGGLWWLWSLLPLAVLIALGYGGYRLLVADGSDDSAMQELRTAYARGDLTDEEFETRRQRLKNSE</sequence>
<evidence type="ECO:0000313" key="4">
    <source>
        <dbReference type="Proteomes" id="UP000002698"/>
    </source>
</evidence>
<dbReference type="AlphaFoldDB" id="A0A1U7EU23"/>
<dbReference type="OrthoDB" id="242726at2157"/>
<feature type="domain" description="SHOCT" evidence="2">
    <location>
        <begin position="82"/>
        <end position="107"/>
    </location>
</feature>
<dbReference type="InterPro" id="IPR018649">
    <property type="entry name" value="SHOCT"/>
</dbReference>
<evidence type="ECO:0000256" key="1">
    <source>
        <dbReference type="SAM" id="Phobius"/>
    </source>
</evidence>
<keyword evidence="1" id="KW-1133">Transmembrane helix</keyword>
<dbReference type="Pfam" id="PF09851">
    <property type="entry name" value="SHOCT"/>
    <property type="match status" value="1"/>
</dbReference>